<dbReference type="EMBL" id="AKKV01000021">
    <property type="protein sequence ID" value="EIT86487.1"/>
    <property type="molecule type" value="Genomic_DNA"/>
</dbReference>
<dbReference type="Proteomes" id="UP000004080">
    <property type="component" value="Unassembled WGS sequence"/>
</dbReference>
<dbReference type="PANTHER" id="PTHR34473">
    <property type="entry name" value="UPF0699 TRANSMEMBRANE PROTEIN YDBS"/>
    <property type="match status" value="1"/>
</dbReference>
<feature type="transmembrane region" description="Helical" evidence="1">
    <location>
        <begin position="21"/>
        <end position="41"/>
    </location>
</feature>
<dbReference type="PANTHER" id="PTHR34473:SF2">
    <property type="entry name" value="UPF0699 TRANSMEMBRANE PROTEIN YDBT"/>
    <property type="match status" value="1"/>
</dbReference>
<evidence type="ECO:0000256" key="1">
    <source>
        <dbReference type="SAM" id="Phobius"/>
    </source>
</evidence>
<dbReference type="Pfam" id="PF03703">
    <property type="entry name" value="bPH_2"/>
    <property type="match status" value="1"/>
</dbReference>
<name>I8AKX7_9BACL</name>
<evidence type="ECO:0000259" key="2">
    <source>
        <dbReference type="Pfam" id="PF03703"/>
    </source>
</evidence>
<keyword evidence="1" id="KW-0472">Membrane</keyword>
<dbReference type="PATRIC" id="fig|1196324.3.peg.1218"/>
<evidence type="ECO:0000313" key="3">
    <source>
        <dbReference type="EMBL" id="EIT86487.1"/>
    </source>
</evidence>
<dbReference type="OrthoDB" id="2437193at2"/>
<dbReference type="RefSeq" id="WP_007201292.1">
    <property type="nucleotide sequence ID" value="NZ_AKKV01000021.1"/>
</dbReference>
<proteinExistence type="predicted"/>
<dbReference type="AlphaFoldDB" id="I8AKX7"/>
<keyword evidence="1" id="KW-0812">Transmembrane</keyword>
<feature type="transmembrane region" description="Helical" evidence="1">
    <location>
        <begin position="53"/>
        <end position="72"/>
    </location>
</feature>
<protein>
    <recommendedName>
        <fullName evidence="2">YdbS-like PH domain-containing protein</fullName>
    </recommendedName>
</protein>
<dbReference type="eggNOG" id="COG3402">
    <property type="taxonomic scope" value="Bacteria"/>
</dbReference>
<dbReference type="STRING" id="1196324.A374_05976"/>
<organism evidence="3 4">
    <name type="scientific">Fictibacillus macauensis ZFHKF-1</name>
    <dbReference type="NCBI Taxonomy" id="1196324"/>
    <lineage>
        <taxon>Bacteria</taxon>
        <taxon>Bacillati</taxon>
        <taxon>Bacillota</taxon>
        <taxon>Bacilli</taxon>
        <taxon>Bacillales</taxon>
        <taxon>Fictibacillaceae</taxon>
        <taxon>Fictibacillus</taxon>
    </lineage>
</organism>
<sequence>MYSHIDQPTLKLPRQYKTVSFITVMIETLIGVLMYGTFIWLAHYLEWDQWTHLLIHGLGIFALFYLVFKWLMPILIYRNFRYGNDETFFKMKSGAFIEKHEIVPMTKIQAVSTKQGPILRRYDFYAVTVKTMGSSHTIPALPKEVAFTFRDTLAVLAKLKEEEV</sequence>
<accession>I8AKX7</accession>
<evidence type="ECO:0000313" key="4">
    <source>
        <dbReference type="Proteomes" id="UP000004080"/>
    </source>
</evidence>
<keyword evidence="4" id="KW-1185">Reference proteome</keyword>
<gene>
    <name evidence="3" type="ORF">A374_05976</name>
</gene>
<dbReference type="InterPro" id="IPR005182">
    <property type="entry name" value="YdbS-like_PH"/>
</dbReference>
<feature type="domain" description="YdbS-like PH" evidence="2">
    <location>
        <begin position="77"/>
        <end position="153"/>
    </location>
</feature>
<comment type="caution">
    <text evidence="3">The sequence shown here is derived from an EMBL/GenBank/DDBJ whole genome shotgun (WGS) entry which is preliminary data.</text>
</comment>
<reference evidence="3 4" key="1">
    <citation type="journal article" date="2012" name="J. Bacteriol.">
        <title>Genome of Bacillus macauensis ZFHKF-1, a Long-Chain-Forming Bacterium.</title>
        <authorList>
            <person name="Cai L."/>
            <person name="Zhang T."/>
        </authorList>
    </citation>
    <scope>NUCLEOTIDE SEQUENCE [LARGE SCALE GENOMIC DNA]</scope>
    <source>
        <strain evidence="3 4">ZFHKF-1</strain>
    </source>
</reference>
<keyword evidence="1" id="KW-1133">Transmembrane helix</keyword>